<dbReference type="InterPro" id="IPR005225">
    <property type="entry name" value="Small_GTP-bd"/>
</dbReference>
<gene>
    <name evidence="3" type="ORF">B0H67DRAFT_598037</name>
</gene>
<dbReference type="Pfam" id="PF00071">
    <property type="entry name" value="Ras"/>
    <property type="match status" value="1"/>
</dbReference>
<dbReference type="SMART" id="SM00173">
    <property type="entry name" value="RAS"/>
    <property type="match status" value="1"/>
</dbReference>
<comment type="caution">
    <text evidence="3">The sequence shown here is derived from an EMBL/GenBank/DDBJ whole genome shotgun (WGS) entry which is preliminary data.</text>
</comment>
<evidence type="ECO:0000313" key="4">
    <source>
        <dbReference type="Proteomes" id="UP001172102"/>
    </source>
</evidence>
<dbReference type="NCBIfam" id="TIGR00231">
    <property type="entry name" value="small_GTP"/>
    <property type="match status" value="1"/>
</dbReference>
<dbReference type="AlphaFoldDB" id="A0AA40E576"/>
<dbReference type="InterPro" id="IPR001806">
    <property type="entry name" value="Small_GTPase"/>
</dbReference>
<evidence type="ECO:0000313" key="3">
    <source>
        <dbReference type="EMBL" id="KAK0724386.1"/>
    </source>
</evidence>
<dbReference type="GO" id="GO:0003924">
    <property type="term" value="F:GTPase activity"/>
    <property type="evidence" value="ECO:0007669"/>
    <property type="project" value="InterPro"/>
</dbReference>
<dbReference type="PROSITE" id="PS51421">
    <property type="entry name" value="RAS"/>
    <property type="match status" value="1"/>
</dbReference>
<organism evidence="3 4">
    <name type="scientific">Lasiosphaeris hirsuta</name>
    <dbReference type="NCBI Taxonomy" id="260670"/>
    <lineage>
        <taxon>Eukaryota</taxon>
        <taxon>Fungi</taxon>
        <taxon>Dikarya</taxon>
        <taxon>Ascomycota</taxon>
        <taxon>Pezizomycotina</taxon>
        <taxon>Sordariomycetes</taxon>
        <taxon>Sordariomycetidae</taxon>
        <taxon>Sordariales</taxon>
        <taxon>Lasiosphaeriaceae</taxon>
        <taxon>Lasiosphaeris</taxon>
    </lineage>
</organism>
<dbReference type="Gene3D" id="3.40.50.300">
    <property type="entry name" value="P-loop containing nucleotide triphosphate hydrolases"/>
    <property type="match status" value="1"/>
</dbReference>
<dbReference type="InterPro" id="IPR027417">
    <property type="entry name" value="P-loop_NTPase"/>
</dbReference>
<dbReference type="SUPFAM" id="SSF52540">
    <property type="entry name" value="P-loop containing nucleoside triphosphate hydrolases"/>
    <property type="match status" value="1"/>
</dbReference>
<evidence type="ECO:0000256" key="1">
    <source>
        <dbReference type="ARBA" id="ARBA00022741"/>
    </source>
</evidence>
<dbReference type="InterPro" id="IPR020849">
    <property type="entry name" value="Small_GTPase_Ras-type"/>
</dbReference>
<protein>
    <submittedName>
        <fullName evidence="3">Small GTPase superfamily</fullName>
    </submittedName>
</protein>
<keyword evidence="4" id="KW-1185">Reference proteome</keyword>
<reference evidence="3" key="1">
    <citation type="submission" date="2023-06" db="EMBL/GenBank/DDBJ databases">
        <title>Genome-scale phylogeny and comparative genomics of the fungal order Sordariales.</title>
        <authorList>
            <consortium name="Lawrence Berkeley National Laboratory"/>
            <person name="Hensen N."/>
            <person name="Bonometti L."/>
            <person name="Westerberg I."/>
            <person name="Brannstrom I.O."/>
            <person name="Guillou S."/>
            <person name="Cros-Aarteil S."/>
            <person name="Calhoun S."/>
            <person name="Haridas S."/>
            <person name="Kuo A."/>
            <person name="Mondo S."/>
            <person name="Pangilinan J."/>
            <person name="Riley R."/>
            <person name="Labutti K."/>
            <person name="Andreopoulos B."/>
            <person name="Lipzen A."/>
            <person name="Chen C."/>
            <person name="Yanf M."/>
            <person name="Daum C."/>
            <person name="Ng V."/>
            <person name="Clum A."/>
            <person name="Steindorff A."/>
            <person name="Ohm R."/>
            <person name="Martin F."/>
            <person name="Silar P."/>
            <person name="Natvig D."/>
            <person name="Lalanne C."/>
            <person name="Gautier V."/>
            <person name="Ament-Velasquez S.L."/>
            <person name="Kruys A."/>
            <person name="Hutchinson M.I."/>
            <person name="Powell A.J."/>
            <person name="Barry K."/>
            <person name="Miller A.N."/>
            <person name="Grigoriev I.V."/>
            <person name="Debuchy R."/>
            <person name="Gladieux P."/>
            <person name="Thoren M.H."/>
            <person name="Johannesson H."/>
        </authorList>
    </citation>
    <scope>NUCLEOTIDE SEQUENCE</scope>
    <source>
        <strain evidence="3">SMH4607-1</strain>
    </source>
</reference>
<dbReference type="PROSITE" id="PS51419">
    <property type="entry name" value="RAB"/>
    <property type="match status" value="1"/>
</dbReference>
<dbReference type="GO" id="GO:0005525">
    <property type="term" value="F:GTP binding"/>
    <property type="evidence" value="ECO:0007669"/>
    <property type="project" value="UniProtKB-KW"/>
</dbReference>
<proteinExistence type="predicted"/>
<evidence type="ECO:0000256" key="2">
    <source>
        <dbReference type="ARBA" id="ARBA00023134"/>
    </source>
</evidence>
<dbReference type="EMBL" id="JAUKUA010000002">
    <property type="protein sequence ID" value="KAK0724386.1"/>
    <property type="molecule type" value="Genomic_DNA"/>
</dbReference>
<dbReference type="GO" id="GO:0007165">
    <property type="term" value="P:signal transduction"/>
    <property type="evidence" value="ECO:0007669"/>
    <property type="project" value="InterPro"/>
</dbReference>
<sequence length="179" mass="20583">MHPLEYRIAVIGGMGSDKGRFTLQFLVPHSAEMYDSTDWRLDDYDNRKRCTVDGEHCELDILETTGQEEYSAMREQYMRAGEGFLLVYSATNRGSFEDVMTFHQEILRAKDTDDYFPMVVVDNNCEQTEAIQVSTEEGKALAESFKCRFVEADATTGSNVQTAFCDLVREIRRHFHDGY</sequence>
<accession>A0AA40E576</accession>
<dbReference type="GO" id="GO:0016020">
    <property type="term" value="C:membrane"/>
    <property type="evidence" value="ECO:0007669"/>
    <property type="project" value="InterPro"/>
</dbReference>
<dbReference type="Proteomes" id="UP001172102">
    <property type="component" value="Unassembled WGS sequence"/>
</dbReference>
<keyword evidence="2" id="KW-0342">GTP-binding</keyword>
<name>A0AA40E576_9PEZI</name>
<dbReference type="PANTHER" id="PTHR24070">
    <property type="entry name" value="RAS, DI-RAS, AND RHEB FAMILY MEMBERS OF SMALL GTPASE SUPERFAMILY"/>
    <property type="match status" value="1"/>
</dbReference>
<keyword evidence="1" id="KW-0547">Nucleotide-binding</keyword>
<dbReference type="PRINTS" id="PR00449">
    <property type="entry name" value="RASTRNSFRMNG"/>
</dbReference>
<dbReference type="SMART" id="SM00175">
    <property type="entry name" value="RAB"/>
    <property type="match status" value="1"/>
</dbReference>